<dbReference type="RefSeq" id="WP_304375069.1">
    <property type="nucleotide sequence ID" value="NZ_JAUOZU010000003.1"/>
</dbReference>
<dbReference type="PRINTS" id="PR00313">
    <property type="entry name" value="CABNDNGRPT"/>
</dbReference>
<evidence type="ECO:0000259" key="3">
    <source>
        <dbReference type="Pfam" id="PF17803"/>
    </source>
</evidence>
<dbReference type="Gene3D" id="2.150.10.10">
    <property type="entry name" value="Serralysin-like metalloprotease, C-terminal"/>
    <property type="match status" value="2"/>
</dbReference>
<organism evidence="4 5">
    <name type="scientific">Rhizobium alvei</name>
    <dbReference type="NCBI Taxonomy" id="1132659"/>
    <lineage>
        <taxon>Bacteria</taxon>
        <taxon>Pseudomonadati</taxon>
        <taxon>Pseudomonadota</taxon>
        <taxon>Alphaproteobacteria</taxon>
        <taxon>Hyphomicrobiales</taxon>
        <taxon>Rhizobiaceae</taxon>
        <taxon>Rhizobium/Agrobacterium group</taxon>
        <taxon>Rhizobium</taxon>
    </lineage>
</organism>
<accession>A0ABT8YHW0</accession>
<comment type="subcellular location">
    <subcellularLocation>
        <location evidence="1">Secreted</location>
    </subcellularLocation>
</comment>
<dbReference type="InterPro" id="IPR001343">
    <property type="entry name" value="Hemolysn_Ca-bd"/>
</dbReference>
<dbReference type="SUPFAM" id="SSF51120">
    <property type="entry name" value="beta-Roll"/>
    <property type="match status" value="2"/>
</dbReference>
<dbReference type="PANTHER" id="PTHR38340:SF1">
    <property type="entry name" value="S-LAYER PROTEIN"/>
    <property type="match status" value="1"/>
</dbReference>
<dbReference type="Pfam" id="PF17963">
    <property type="entry name" value="Big_9"/>
    <property type="match status" value="1"/>
</dbReference>
<proteinExistence type="predicted"/>
<dbReference type="InterPro" id="IPR040853">
    <property type="entry name" value="RapA2_cadherin-like"/>
</dbReference>
<keyword evidence="2" id="KW-0964">Secreted</keyword>
<dbReference type="InterPro" id="IPR011049">
    <property type="entry name" value="Serralysin-like_metalloprot_C"/>
</dbReference>
<gene>
    <name evidence="4" type="ORF">Q4481_04370</name>
</gene>
<dbReference type="InterPro" id="IPR050557">
    <property type="entry name" value="RTX_toxin/Mannuronan_C5-epim"/>
</dbReference>
<dbReference type="Pfam" id="PF17803">
    <property type="entry name" value="Cadherin_4"/>
    <property type="match status" value="2"/>
</dbReference>
<dbReference type="Proteomes" id="UP001174932">
    <property type="component" value="Unassembled WGS sequence"/>
</dbReference>
<dbReference type="EMBL" id="JAUOZU010000003">
    <property type="protein sequence ID" value="MDO6963179.1"/>
    <property type="molecule type" value="Genomic_DNA"/>
</dbReference>
<reference evidence="4" key="2">
    <citation type="submission" date="2023-07" db="EMBL/GenBank/DDBJ databases">
        <authorList>
            <person name="Shen H."/>
        </authorList>
    </citation>
    <scope>NUCLEOTIDE SEQUENCE</scope>
    <source>
        <strain evidence="4">TNR-22</strain>
    </source>
</reference>
<evidence type="ECO:0000256" key="2">
    <source>
        <dbReference type="ARBA" id="ARBA00022525"/>
    </source>
</evidence>
<sequence>MTYAIWSKTGGVSAHSFTSTYDNTTEVMGSTGLSNGGSVILSDEINSTADVTQTVLGLGGSVKIQNGIVGDAPDSGDDASSMVVAFNGGYAIAWVSTPTGAEASDLYLAIYDNSGVQIGSDIQVDTGHAAGSISLNGIATHTSGLISVLWSDSSTGTSYESILGEGDAPVAQSFTASLDEDTSYTFSANDFAFFDALDTAPTSITITELPTTGTLKLNGLTVSDEQEIAFADISNLVWTPDANANGYDGLVFKLRDSDGNFSQEAGVSFNIAAVADKPVTDNVHYDVDQKGSFSFKASDFTFSDADGDTLKYVVITSLATNGSLTFKGDAVEVGDKIAAGQLSKLVYTAPTNKAGDDLASYGFQLEDSAGDLSLAKNITIDVNAVNTAPVAKDDAANAYVDKALKIDVLGNDTDKDGDSLTITKATLEKGAPGEVTIKNGQLVYDSGNVKSLEHGETKTFTISYTVSDGASTDKANVTVTLGHANDIFGTQKKDAIDLRDTDSYLFAGGGDDNVAVFGRGNRVFGGDGGDTLIAHVNGIELYGGDGDDYIRLAAVAYGGDGNDQILGAAYADGGDGNDFVLGSSGLDRLYGGRGNDTVHGKVGNDQIYVGVGNDVVSGGDGRDTFHIMEGKGEVSIMRDSSSYGGDVIDISAFDFSGVAELRKAAKNEGGFLVVKLDEDSSLRFETPEVLSSSHYWEF</sequence>
<feature type="domain" description="RapA2 cadherin-like" evidence="3">
    <location>
        <begin position="377"/>
        <end position="444"/>
    </location>
</feature>
<keyword evidence="5" id="KW-1185">Reference proteome</keyword>
<evidence type="ECO:0000313" key="5">
    <source>
        <dbReference type="Proteomes" id="UP001174932"/>
    </source>
</evidence>
<dbReference type="PANTHER" id="PTHR38340">
    <property type="entry name" value="S-LAYER PROTEIN"/>
    <property type="match status" value="1"/>
</dbReference>
<feature type="domain" description="RapA2 cadherin-like" evidence="3">
    <location>
        <begin position="267"/>
        <end position="329"/>
    </location>
</feature>
<reference evidence="4" key="1">
    <citation type="journal article" date="2015" name="Int. J. Syst. Evol. Microbiol.">
        <title>Rhizobium alvei sp. nov., isolated from a freshwater river.</title>
        <authorList>
            <person name="Sheu S.Y."/>
            <person name="Huang H.W."/>
            <person name="Young C.C."/>
            <person name="Chen W.M."/>
        </authorList>
    </citation>
    <scope>NUCLEOTIDE SEQUENCE</scope>
    <source>
        <strain evidence="4">TNR-22</strain>
    </source>
</reference>
<protein>
    <submittedName>
        <fullName evidence="4">Ig-like domain-containing protein</fullName>
    </submittedName>
</protein>
<name>A0ABT8YHW0_9HYPH</name>
<evidence type="ECO:0000256" key="1">
    <source>
        <dbReference type="ARBA" id="ARBA00004613"/>
    </source>
</evidence>
<evidence type="ECO:0000313" key="4">
    <source>
        <dbReference type="EMBL" id="MDO6963179.1"/>
    </source>
</evidence>
<dbReference type="Pfam" id="PF00353">
    <property type="entry name" value="HemolysinCabind"/>
    <property type="match status" value="3"/>
</dbReference>
<comment type="caution">
    <text evidence="4">The sequence shown here is derived from an EMBL/GenBank/DDBJ whole genome shotgun (WGS) entry which is preliminary data.</text>
</comment>